<keyword evidence="4" id="KW-1185">Reference proteome</keyword>
<organism evidence="3 4">
    <name type="scientific">Blastochloris tepida</name>
    <dbReference type="NCBI Taxonomy" id="2233851"/>
    <lineage>
        <taxon>Bacteria</taxon>
        <taxon>Pseudomonadati</taxon>
        <taxon>Pseudomonadota</taxon>
        <taxon>Alphaproteobacteria</taxon>
        <taxon>Hyphomicrobiales</taxon>
        <taxon>Blastochloridaceae</taxon>
        <taxon>Blastochloris</taxon>
    </lineage>
</organism>
<feature type="transmembrane region" description="Helical" evidence="2">
    <location>
        <begin position="704"/>
        <end position="725"/>
    </location>
</feature>
<feature type="compositionally biased region" description="Pro residues" evidence="1">
    <location>
        <begin position="88"/>
        <end position="100"/>
    </location>
</feature>
<feature type="transmembrane region" description="Helical" evidence="2">
    <location>
        <begin position="371"/>
        <end position="389"/>
    </location>
</feature>
<dbReference type="Pfam" id="PF10101">
    <property type="entry name" value="DUF2339"/>
    <property type="match status" value="2"/>
</dbReference>
<keyword evidence="2" id="KW-1133">Transmembrane helix</keyword>
<sequence>MDGLWLLALLVGALYLVTPAIAIIALARVNRLSQRVLELEQRLAAGATAAPVLEAPEAAREPMPAEVPQIAAVEAAASEAIPEAEAVAPPPSPPVQPTQPPGQSATSGEVGDIEQAFGTRWVVWTGGLALALGGVFLVRYTIEAGLLGPAARVALGGLFSVLLVAVGERLRRQDRTSGFAGVPAAYVPAMLTAAGTASAYATVWAAYELYGFLPPATAFLLLGIVAVAAIAAALLHGPALAAIGTLAAYATPILTATPDPDAYGLFAFLGGITAAAYAVARVRLWRWLATSATVLVTLWGLSYAADPFGPATGTLALHAILQGALVAALIVPGLWFGPPAAGNRADGLSTAALAALVAILALHAVTASMDTGPLVLLAIAIAVSLAIAWRAEATTLIVPLAAALAVAVTLAWAIEPNLATTVAPAGAAGGPEPLPVLIEPIVAFAAAISLLMLATGVAAIPRRRRGVFALVWAGAAAATPVVMLAACYWRIAEFLASVPFTALALALAALYGSLAERLLRGRRTPGSRACASVFATACLATLALGATMILERGWLTVALALVALAAAHVAASRPYPFLRWVAGAFGALLLGRIAWDPAIMGSDVGATPVFNWLLWGYGVPALAMALGARQLRRQRDDIPARLFESAAILFVCLLVTFEIRHALHAGNIYAARIGLVEAGLQVSAWAVIAATLERMAAATGSRLRAAAAVAITLVALIGAWVMLGITENPLFSGKMIEPRFLLNSLLPGYAAPAVAFLLLHVATRARQPASWRAMLAATAFACGFAYVNLQVALAFRGPFIGLLQSAPISDGEWYAYSAVWLVSGLLLLLIGLLRGSRPARIASAGLITLTVLKVFLSDMADLEGVLRAVSFIGLGVVLVGIGWLYQRLLIPRRAPDRPAEP</sequence>
<dbReference type="Proteomes" id="UP000266934">
    <property type="component" value="Chromosome"/>
</dbReference>
<dbReference type="OrthoDB" id="5422830at2"/>
<feature type="transmembrane region" description="Helical" evidence="2">
    <location>
        <begin position="121"/>
        <end position="140"/>
    </location>
</feature>
<evidence type="ECO:0000313" key="4">
    <source>
        <dbReference type="Proteomes" id="UP000266934"/>
    </source>
</evidence>
<feature type="transmembrane region" description="Helical" evidence="2">
    <location>
        <begin position="839"/>
        <end position="856"/>
    </location>
</feature>
<dbReference type="RefSeq" id="WP_160140517.1">
    <property type="nucleotide sequence ID" value="NZ_AP018907.1"/>
</dbReference>
<accession>A0A348FY02</accession>
<feature type="transmembrane region" description="Helical" evidence="2">
    <location>
        <begin position="317"/>
        <end position="336"/>
    </location>
</feature>
<feature type="transmembrane region" description="Helical" evidence="2">
    <location>
        <begin position="610"/>
        <end position="628"/>
    </location>
</feature>
<feature type="transmembrane region" description="Helical" evidence="2">
    <location>
        <begin position="467"/>
        <end position="491"/>
    </location>
</feature>
<feature type="transmembrane region" description="Helical" evidence="2">
    <location>
        <begin position="553"/>
        <end position="570"/>
    </location>
</feature>
<keyword evidence="2" id="KW-0812">Transmembrane</keyword>
<proteinExistence type="predicted"/>
<name>A0A348FY02_9HYPH</name>
<feature type="transmembrane region" description="Helical" evidence="2">
    <location>
        <begin position="868"/>
        <end position="885"/>
    </location>
</feature>
<evidence type="ECO:0000313" key="3">
    <source>
        <dbReference type="EMBL" id="BBF92185.1"/>
    </source>
</evidence>
<feature type="transmembrane region" description="Helical" evidence="2">
    <location>
        <begin position="441"/>
        <end position="460"/>
    </location>
</feature>
<dbReference type="InterPro" id="IPR019286">
    <property type="entry name" value="DUF2339_TM"/>
</dbReference>
<dbReference type="EMBL" id="AP018907">
    <property type="protein sequence ID" value="BBF92185.1"/>
    <property type="molecule type" value="Genomic_DNA"/>
</dbReference>
<feature type="transmembrane region" description="Helical" evidence="2">
    <location>
        <begin position="497"/>
        <end position="514"/>
    </location>
</feature>
<feature type="transmembrane region" description="Helical" evidence="2">
    <location>
        <begin position="577"/>
        <end position="595"/>
    </location>
</feature>
<feature type="transmembrane region" description="Helical" evidence="2">
    <location>
        <begin position="526"/>
        <end position="547"/>
    </location>
</feature>
<dbReference type="AlphaFoldDB" id="A0A348FY02"/>
<feature type="transmembrane region" description="Helical" evidence="2">
    <location>
        <begin position="239"/>
        <end position="256"/>
    </location>
</feature>
<feature type="transmembrane region" description="Helical" evidence="2">
    <location>
        <begin position="640"/>
        <end position="657"/>
    </location>
</feature>
<feature type="transmembrane region" description="Helical" evidence="2">
    <location>
        <begin position="774"/>
        <end position="793"/>
    </location>
</feature>
<gene>
    <name evidence="3" type="ORF">BLTE_08700</name>
</gene>
<feature type="transmembrane region" description="Helical" evidence="2">
    <location>
        <begin position="262"/>
        <end position="280"/>
    </location>
</feature>
<feature type="region of interest" description="Disordered" evidence="1">
    <location>
        <begin position="82"/>
        <end position="109"/>
    </location>
</feature>
<dbReference type="PIRSF" id="PIRSF035905">
    <property type="entry name" value="UCP035905_mp"/>
    <property type="match status" value="1"/>
</dbReference>
<evidence type="ECO:0000256" key="1">
    <source>
        <dbReference type="SAM" id="MobiDB-lite"/>
    </source>
</evidence>
<feature type="transmembrane region" description="Helical" evidence="2">
    <location>
        <begin position="6"/>
        <end position="27"/>
    </location>
</feature>
<feature type="transmembrane region" description="Helical" evidence="2">
    <location>
        <begin position="813"/>
        <end position="832"/>
    </location>
</feature>
<keyword evidence="2" id="KW-0472">Membrane</keyword>
<dbReference type="PANTHER" id="PTHR38434:SF1">
    <property type="entry name" value="BLL2549 PROTEIN"/>
    <property type="match status" value="1"/>
</dbReference>
<dbReference type="InterPro" id="IPR014600">
    <property type="entry name" value="UCP035905_mem"/>
</dbReference>
<feature type="transmembrane region" description="Helical" evidence="2">
    <location>
        <begin position="178"/>
        <end position="200"/>
    </location>
</feature>
<evidence type="ECO:0000256" key="2">
    <source>
        <dbReference type="SAM" id="Phobius"/>
    </source>
</evidence>
<feature type="transmembrane region" description="Helical" evidence="2">
    <location>
        <begin position="669"/>
        <end position="692"/>
    </location>
</feature>
<feature type="transmembrane region" description="Helical" evidence="2">
    <location>
        <begin position="396"/>
        <end position="414"/>
    </location>
</feature>
<dbReference type="KEGG" id="blag:BLTE_08700"/>
<dbReference type="PANTHER" id="PTHR38434">
    <property type="entry name" value="BLL2549 PROTEIN"/>
    <property type="match status" value="1"/>
</dbReference>
<feature type="transmembrane region" description="Helical" evidence="2">
    <location>
        <begin position="348"/>
        <end position="365"/>
    </location>
</feature>
<feature type="transmembrane region" description="Helical" evidence="2">
    <location>
        <begin position="212"/>
        <end position="232"/>
    </location>
</feature>
<reference evidence="3 4" key="1">
    <citation type="submission" date="2018-08" db="EMBL/GenBank/DDBJ databases">
        <title>Complete genome sequencing of Blastochloris tepida GI.</title>
        <authorList>
            <person name="Tsukatani Y."/>
            <person name="Mori H."/>
        </authorList>
    </citation>
    <scope>NUCLEOTIDE SEQUENCE [LARGE SCALE GENOMIC DNA]</scope>
    <source>
        <strain evidence="3 4">GI</strain>
    </source>
</reference>
<feature type="transmembrane region" description="Helical" evidence="2">
    <location>
        <begin position="745"/>
        <end position="762"/>
    </location>
</feature>
<feature type="transmembrane region" description="Helical" evidence="2">
    <location>
        <begin position="287"/>
        <end position="305"/>
    </location>
</feature>
<protein>
    <submittedName>
        <fullName evidence="3">Membrane protein</fullName>
    </submittedName>
</protein>
<feature type="transmembrane region" description="Helical" evidence="2">
    <location>
        <begin position="146"/>
        <end position="166"/>
    </location>
</feature>